<reference evidence="2 4" key="1">
    <citation type="submission" date="2020-07" db="EMBL/GenBank/DDBJ databases">
        <authorList>
            <person name="Criscuolo A."/>
        </authorList>
    </citation>
    <scope>NUCLEOTIDE SEQUENCE [LARGE SCALE GENOMIC DNA]</scope>
    <source>
        <strain evidence="2">CIP111751</strain>
    </source>
</reference>
<evidence type="ECO:0000313" key="2">
    <source>
        <dbReference type="EMBL" id="CAD2077765.1"/>
    </source>
</evidence>
<dbReference type="Proteomes" id="UP000534001">
    <property type="component" value="Unassembled WGS sequence"/>
</dbReference>
<dbReference type="Pfam" id="PF08378">
    <property type="entry name" value="NERD"/>
    <property type="match status" value="1"/>
</dbReference>
<evidence type="ECO:0000313" key="5">
    <source>
        <dbReference type="Proteomes" id="UP000545588"/>
    </source>
</evidence>
<evidence type="ECO:0000259" key="1">
    <source>
        <dbReference type="PROSITE" id="PS50965"/>
    </source>
</evidence>
<gene>
    <name evidence="3" type="ORF">HNR41_000550</name>
    <name evidence="2" type="ORF">JEOCOQ751_01036</name>
</gene>
<protein>
    <submittedName>
        <fullName evidence="2">Nuclease-related domain protein</fullName>
    </submittedName>
</protein>
<comment type="caution">
    <text evidence="2">The sequence shown here is derived from an EMBL/GenBank/DDBJ whole genome shotgun (WGS) entry which is preliminary data.</text>
</comment>
<reference evidence="3 5" key="2">
    <citation type="submission" date="2020-08" db="EMBL/GenBank/DDBJ databases">
        <title>Genomic Encyclopedia of Type Strains, Phase IV (KMG-IV): sequencing the most valuable type-strain genomes for metagenomic binning, comparative biology and taxonomic classification.</title>
        <authorList>
            <person name="Goeker M."/>
        </authorList>
    </citation>
    <scope>NUCLEOTIDE SEQUENCE [LARGE SCALE GENOMIC DNA]</scope>
    <source>
        <strain evidence="3 5">DSM 22419</strain>
    </source>
</reference>
<accession>A0A6V7RIA9</accession>
<organism evidence="2 4">
    <name type="scientific">Jeotgalicoccus coquinae</name>
    <dbReference type="NCBI Taxonomy" id="709509"/>
    <lineage>
        <taxon>Bacteria</taxon>
        <taxon>Bacillati</taxon>
        <taxon>Bacillota</taxon>
        <taxon>Bacilli</taxon>
        <taxon>Bacillales</taxon>
        <taxon>Staphylococcaceae</taxon>
        <taxon>Jeotgalicoccus</taxon>
    </lineage>
</organism>
<feature type="domain" description="NERD" evidence="1">
    <location>
        <begin position="37"/>
        <end position="148"/>
    </location>
</feature>
<name>A0A6V7RIA9_9STAP</name>
<dbReference type="EMBL" id="CAJEWA010000006">
    <property type="protein sequence ID" value="CAD2077765.1"/>
    <property type="molecule type" value="Genomic_DNA"/>
</dbReference>
<dbReference type="AlphaFoldDB" id="A0A6V7RIA9"/>
<dbReference type="Proteomes" id="UP000545588">
    <property type="component" value="Unassembled WGS sequence"/>
</dbReference>
<proteinExistence type="predicted"/>
<dbReference type="RefSeq" id="WP_184281504.1">
    <property type="nucleotide sequence ID" value="NZ_BMCO01000001.1"/>
</dbReference>
<dbReference type="InterPro" id="IPR011528">
    <property type="entry name" value="NERD"/>
</dbReference>
<sequence length="328" mass="38511">MYLNDRNTTPELLHYRALKKRMDLNFEDARNFKIYETGFSGECLYDNLFDEAGHDNLFIFRDVYLTAGKSGAQYDSIIIADDAITVNEIKNYSGEYYYKDGRLVKNNEVVPDNPFTQVDRAVGKLYRILRENRVSAEIKGKVVFPNDDFRLYSEDNSIWKNVVIRMDLKKYFRQFQDSYNTEQADRIITLIRKHVTLNPYFNGSSDVGKIRQGLYCGECGSFELDKGRFQLTCTKCGTIESNETHLLRAMSDHKYLFYNQPMTKRSLLELINNQMHTVTVLRALKKHCDVIENGRYTSYRFKYYDHDTAIKEARKTQRYKDKLGNLAE</sequence>
<evidence type="ECO:0000313" key="3">
    <source>
        <dbReference type="EMBL" id="MBB6422624.1"/>
    </source>
</evidence>
<dbReference type="EMBL" id="JACHFF010000001">
    <property type="protein sequence ID" value="MBB6422624.1"/>
    <property type="molecule type" value="Genomic_DNA"/>
</dbReference>
<keyword evidence="5" id="KW-1185">Reference proteome</keyword>
<dbReference type="PROSITE" id="PS50965">
    <property type="entry name" value="NERD"/>
    <property type="match status" value="1"/>
</dbReference>
<evidence type="ECO:0000313" key="4">
    <source>
        <dbReference type="Proteomes" id="UP000534001"/>
    </source>
</evidence>